<dbReference type="Gene3D" id="3.40.630.30">
    <property type="match status" value="1"/>
</dbReference>
<accession>A0A670J0L4</accession>
<dbReference type="InterPro" id="IPR051016">
    <property type="entry name" value="Diverse_Substrate_AcTransf"/>
</dbReference>
<feature type="domain" description="N-acetyltransferase" evidence="4">
    <location>
        <begin position="64"/>
        <end position="200"/>
    </location>
</feature>
<dbReference type="FunFam" id="3.40.630.30:FF:000064">
    <property type="entry name" value="GNAT family acetyltransferase"/>
    <property type="match status" value="1"/>
</dbReference>
<sequence>MPRVTDASEFVLSGCRPPKPGSTGTGYFRISALAHAQNYQIATRICTDAPLQVVGAAGCERASHHVRNPSELMLNLGFRWCWELSPSPFPFNMLFNFAPPPCSPGCTIVGYQFHYLSYCTWHGGILFGEDLYVVPEFRGKGIGTSLMNKVAKIALEKGCSEFRFICARWNQPAMDFYAKLGAVNVTIRDHWHLCHIEGAPRELGCACSG</sequence>
<protein>
    <recommendedName>
        <fullName evidence="4">N-acetyltransferase domain-containing protein</fullName>
    </recommendedName>
</protein>
<evidence type="ECO:0000259" key="4">
    <source>
        <dbReference type="PROSITE" id="PS51186"/>
    </source>
</evidence>
<reference evidence="5" key="2">
    <citation type="submission" date="2025-08" db="UniProtKB">
        <authorList>
            <consortium name="Ensembl"/>
        </authorList>
    </citation>
    <scope>IDENTIFICATION</scope>
</reference>
<dbReference type="CDD" id="cd04301">
    <property type="entry name" value="NAT_SF"/>
    <property type="match status" value="1"/>
</dbReference>
<dbReference type="PROSITE" id="PS51186">
    <property type="entry name" value="GNAT"/>
    <property type="match status" value="1"/>
</dbReference>
<keyword evidence="2" id="KW-0808">Transferase</keyword>
<evidence type="ECO:0000256" key="2">
    <source>
        <dbReference type="ARBA" id="ARBA00022679"/>
    </source>
</evidence>
<keyword evidence="3" id="KW-0012">Acyltransferase</keyword>
<dbReference type="SUPFAM" id="SSF55729">
    <property type="entry name" value="Acyl-CoA N-acyltransferases (Nat)"/>
    <property type="match status" value="1"/>
</dbReference>
<dbReference type="PANTHER" id="PTHR10545:SF51">
    <property type="entry name" value="THIALYSINE N-EPSILON-ACETYLTRANSFERASE"/>
    <property type="match status" value="1"/>
</dbReference>
<dbReference type="InterPro" id="IPR016181">
    <property type="entry name" value="Acyl_CoA_acyltransferase"/>
</dbReference>
<dbReference type="GO" id="GO:0008080">
    <property type="term" value="F:N-acetyltransferase activity"/>
    <property type="evidence" value="ECO:0007669"/>
    <property type="project" value="TreeGrafter"/>
</dbReference>
<proteinExistence type="inferred from homology"/>
<dbReference type="GeneTree" id="ENSGT00950000183121"/>
<comment type="similarity">
    <text evidence="1">Belongs to the acetyltransferase family.</text>
</comment>
<dbReference type="Ensembl" id="ENSPMRT00000018825.1">
    <property type="protein sequence ID" value="ENSPMRP00000017681.1"/>
    <property type="gene ID" value="ENSPMRG00000011683.1"/>
</dbReference>
<dbReference type="Pfam" id="PF00583">
    <property type="entry name" value="Acetyltransf_1"/>
    <property type="match status" value="1"/>
</dbReference>
<evidence type="ECO:0000256" key="1">
    <source>
        <dbReference type="ARBA" id="ARBA00008694"/>
    </source>
</evidence>
<reference evidence="5 6" key="1">
    <citation type="journal article" date="2019" name="Proc. Natl. Acad. Sci. U.S.A.">
        <title>Regulatory changes in pterin and carotenoid genes underlie balanced color polymorphisms in the wall lizard.</title>
        <authorList>
            <person name="Andrade P."/>
            <person name="Pinho C."/>
            <person name="Perez I de Lanuza G."/>
            <person name="Afonso S."/>
            <person name="Brejcha J."/>
            <person name="Rubin C.J."/>
            <person name="Wallerman O."/>
            <person name="Pereira P."/>
            <person name="Sabatino S.J."/>
            <person name="Bellati A."/>
            <person name="Pellitteri-Rosa D."/>
            <person name="Bosakova Z."/>
            <person name="Bunikis I."/>
            <person name="Carretero M.A."/>
            <person name="Feiner N."/>
            <person name="Marsik P."/>
            <person name="Pauperio F."/>
            <person name="Salvi D."/>
            <person name="Soler L."/>
            <person name="While G.M."/>
            <person name="Uller T."/>
            <person name="Font E."/>
            <person name="Andersson L."/>
            <person name="Carneiro M."/>
        </authorList>
    </citation>
    <scope>NUCLEOTIDE SEQUENCE</scope>
</reference>
<name>A0A670J0L4_PODMU</name>
<organism evidence="5 6">
    <name type="scientific">Podarcis muralis</name>
    <name type="common">Wall lizard</name>
    <name type="synonym">Lacerta muralis</name>
    <dbReference type="NCBI Taxonomy" id="64176"/>
    <lineage>
        <taxon>Eukaryota</taxon>
        <taxon>Metazoa</taxon>
        <taxon>Chordata</taxon>
        <taxon>Craniata</taxon>
        <taxon>Vertebrata</taxon>
        <taxon>Euteleostomi</taxon>
        <taxon>Lepidosauria</taxon>
        <taxon>Squamata</taxon>
        <taxon>Bifurcata</taxon>
        <taxon>Unidentata</taxon>
        <taxon>Episquamata</taxon>
        <taxon>Laterata</taxon>
        <taxon>Lacertibaenia</taxon>
        <taxon>Lacertidae</taxon>
        <taxon>Podarcis</taxon>
    </lineage>
</organism>
<dbReference type="AlphaFoldDB" id="A0A670J0L4"/>
<dbReference type="Proteomes" id="UP000472272">
    <property type="component" value="Chromosome 13"/>
</dbReference>
<keyword evidence="6" id="KW-1185">Reference proteome</keyword>
<dbReference type="InterPro" id="IPR000182">
    <property type="entry name" value="GNAT_dom"/>
</dbReference>
<evidence type="ECO:0000313" key="5">
    <source>
        <dbReference type="Ensembl" id="ENSPMRP00000017681.1"/>
    </source>
</evidence>
<reference evidence="5" key="3">
    <citation type="submission" date="2025-09" db="UniProtKB">
        <authorList>
            <consortium name="Ensembl"/>
        </authorList>
    </citation>
    <scope>IDENTIFICATION</scope>
</reference>
<evidence type="ECO:0000256" key="3">
    <source>
        <dbReference type="ARBA" id="ARBA00023315"/>
    </source>
</evidence>
<evidence type="ECO:0000313" key="6">
    <source>
        <dbReference type="Proteomes" id="UP000472272"/>
    </source>
</evidence>
<dbReference type="PANTHER" id="PTHR10545">
    <property type="entry name" value="DIAMINE N-ACETYLTRANSFERASE"/>
    <property type="match status" value="1"/>
</dbReference>